<dbReference type="SUPFAM" id="SSF51126">
    <property type="entry name" value="Pectin lyase-like"/>
    <property type="match status" value="1"/>
</dbReference>
<comment type="caution">
    <text evidence="3">The sequence shown here is derived from an EMBL/GenBank/DDBJ whole genome shotgun (WGS) entry which is preliminary data.</text>
</comment>
<dbReference type="Proteomes" id="UP000578449">
    <property type="component" value="Unassembled WGS sequence"/>
</dbReference>
<dbReference type="Gene3D" id="2.160.20.10">
    <property type="entry name" value="Single-stranded right-handed beta-helix, Pectin lyase-like"/>
    <property type="match status" value="1"/>
</dbReference>
<dbReference type="InterPro" id="IPR012334">
    <property type="entry name" value="Pectin_lyas_fold"/>
</dbReference>
<reference evidence="3 4" key="1">
    <citation type="submission" date="2020-08" db="EMBL/GenBank/DDBJ databases">
        <title>Genomic Encyclopedia of Type Strains, Phase IV (KMG-IV): sequencing the most valuable type-strain genomes for metagenomic binning, comparative biology and taxonomic classification.</title>
        <authorList>
            <person name="Goeker M."/>
        </authorList>
    </citation>
    <scope>NUCLEOTIDE SEQUENCE [LARGE SCALE GENOMIC DNA]</scope>
    <source>
        <strain evidence="3 4">DSM 45615</strain>
    </source>
</reference>
<keyword evidence="4" id="KW-1185">Reference proteome</keyword>
<evidence type="ECO:0000256" key="2">
    <source>
        <dbReference type="SAM" id="SignalP"/>
    </source>
</evidence>
<dbReference type="AlphaFoldDB" id="A0A840PK44"/>
<organism evidence="3 4">
    <name type="scientific">Thermocatellispora tengchongensis</name>
    <dbReference type="NCBI Taxonomy" id="1073253"/>
    <lineage>
        <taxon>Bacteria</taxon>
        <taxon>Bacillati</taxon>
        <taxon>Actinomycetota</taxon>
        <taxon>Actinomycetes</taxon>
        <taxon>Streptosporangiales</taxon>
        <taxon>Streptosporangiaceae</taxon>
        <taxon>Thermocatellispora</taxon>
    </lineage>
</organism>
<accession>A0A840PK44</accession>
<dbReference type="EMBL" id="JACHGN010000034">
    <property type="protein sequence ID" value="MBB5139898.1"/>
    <property type="molecule type" value="Genomic_DNA"/>
</dbReference>
<dbReference type="InterPro" id="IPR006311">
    <property type="entry name" value="TAT_signal"/>
</dbReference>
<keyword evidence="2" id="KW-0732">Signal</keyword>
<evidence type="ECO:0000313" key="4">
    <source>
        <dbReference type="Proteomes" id="UP000578449"/>
    </source>
</evidence>
<dbReference type="RefSeq" id="WP_185056709.1">
    <property type="nucleotide sequence ID" value="NZ_BAABIX010000052.1"/>
</dbReference>
<feature type="signal peptide" evidence="2">
    <location>
        <begin position="1"/>
        <end position="32"/>
    </location>
</feature>
<gene>
    <name evidence="3" type="ORF">HNP84_009662</name>
</gene>
<dbReference type="InterPro" id="IPR011050">
    <property type="entry name" value="Pectin_lyase_fold/virulence"/>
</dbReference>
<feature type="region of interest" description="Disordered" evidence="1">
    <location>
        <begin position="31"/>
        <end position="54"/>
    </location>
</feature>
<evidence type="ECO:0008006" key="5">
    <source>
        <dbReference type="Google" id="ProtNLM"/>
    </source>
</evidence>
<feature type="chain" id="PRO_5032402763" description="Right handed beta helix domain-containing protein" evidence="2">
    <location>
        <begin position="33"/>
        <end position="327"/>
    </location>
</feature>
<name>A0A840PK44_9ACTN</name>
<protein>
    <recommendedName>
        <fullName evidence="5">Right handed beta helix domain-containing protein</fullName>
    </recommendedName>
</protein>
<sequence length="327" mass="34247">MTHGPAGGRRRVLAALLLAGASAGCSFGGAEAEGRTPVPATTFATPLSPPTPTSAPVLPTPGSGGVEPPAALPGGWPGPHNTGVRPGVALRPSGSVKVTVPGTVVENLEIRGELVVAAHDVVVRNVRVVAQPGYWGIHQTKGHRGLVVEDTEVFGNGRQRTQFGILNDGGDITVRRVNIHAISNGVLTNEGVVEDSYFHDPIEYEGDHIDMIMATSGPPEGKTLVIRRNTVINTLVQTGAIALFQDFGVVRDVTVEKNFLAGGGYSLYGGAGDKGRTSNIKIIDNVFSRRVFPQGGKFGPVAYFEPGSPGNEWRGNVWEDGSPVQPS</sequence>
<evidence type="ECO:0000313" key="3">
    <source>
        <dbReference type="EMBL" id="MBB5139898.1"/>
    </source>
</evidence>
<dbReference type="PROSITE" id="PS51318">
    <property type="entry name" value="TAT"/>
    <property type="match status" value="1"/>
</dbReference>
<proteinExistence type="predicted"/>
<evidence type="ECO:0000256" key="1">
    <source>
        <dbReference type="SAM" id="MobiDB-lite"/>
    </source>
</evidence>